<dbReference type="Gene3D" id="2.40.40.20">
    <property type="match status" value="1"/>
</dbReference>
<dbReference type="Pfam" id="PF04958">
    <property type="entry name" value="AstA"/>
    <property type="match status" value="1"/>
</dbReference>
<protein>
    <recommendedName>
        <fullName evidence="4">Arginine N-succinyltransferase</fullName>
        <ecNumber evidence="4">2.3.1.109</ecNumber>
    </recommendedName>
</protein>
<dbReference type="eggNOG" id="COG3138">
    <property type="taxonomic scope" value="Bacteria"/>
</dbReference>
<sequence length="354" mass="39742">MYFSAVRLWRNEEIKMLIIRPIRASDYDALYGIAVESGHGFTSLPVNEELLRSKIARAEASFIKQIDKPFDEGYLMVLEDTKTNEVVGTCGIEAAVGMQDAFYHYRLGTEVYHSQQISVRNEVETLTLCHDYTGAAEVCTLFLKDGYRKGNNGRMLSRSRFLLLAQHPERFGDTVIAEMRGVSDDHGDSPFYEWLQHHFLGIDFVEADYLSGLGKKAFMAEMMPRNPVYVCMLPKKAQKVIGEVHKNTKPALRLLQAEGFKFRNYVDIFDGGPTVECALAEIRSVKKSRLLTVSVGKMPHADHHFIISNTSLADYRASAAKLLVSDEHDNVVLSPEIAAGLLVSDGEQIRVLAM</sequence>
<organism evidence="5 6">
    <name type="scientific">Shewanella frigidimarina (strain NCIMB 400)</name>
    <dbReference type="NCBI Taxonomy" id="318167"/>
    <lineage>
        <taxon>Bacteria</taxon>
        <taxon>Pseudomonadati</taxon>
        <taxon>Pseudomonadota</taxon>
        <taxon>Gammaproteobacteria</taxon>
        <taxon>Alteromonadales</taxon>
        <taxon>Shewanellaceae</taxon>
        <taxon>Shewanella</taxon>
    </lineage>
</organism>
<dbReference type="InterPro" id="IPR017650">
    <property type="entry name" value="Arginine_N-succinylTrfase"/>
</dbReference>
<evidence type="ECO:0000256" key="2">
    <source>
        <dbReference type="ARBA" id="ARBA00022679"/>
    </source>
</evidence>
<dbReference type="EMBL" id="CP000447">
    <property type="protein sequence ID" value="ABI73134.1"/>
    <property type="molecule type" value="Genomic_DNA"/>
</dbReference>
<dbReference type="AlphaFoldDB" id="Q07XY0"/>
<evidence type="ECO:0000256" key="3">
    <source>
        <dbReference type="ARBA" id="ARBA00023315"/>
    </source>
</evidence>
<dbReference type="EC" id="2.3.1.109" evidence="4"/>
<evidence type="ECO:0000313" key="5">
    <source>
        <dbReference type="EMBL" id="ABI73134.1"/>
    </source>
</evidence>
<dbReference type="Proteomes" id="UP000000684">
    <property type="component" value="Chromosome"/>
</dbReference>
<dbReference type="STRING" id="318167.Sfri_3298"/>
<dbReference type="InterPro" id="IPR016181">
    <property type="entry name" value="Acyl_CoA_acyltransferase"/>
</dbReference>
<evidence type="ECO:0000256" key="4">
    <source>
        <dbReference type="NCBIfam" id="TIGR03244"/>
    </source>
</evidence>
<gene>
    <name evidence="5" type="ordered locus">Sfri_3298</name>
</gene>
<dbReference type="SUPFAM" id="SSF55729">
    <property type="entry name" value="Acyl-CoA N-acyltransferases (Nat)"/>
    <property type="match status" value="1"/>
</dbReference>
<proteinExistence type="predicted"/>
<dbReference type="NCBIfam" id="TIGR03244">
    <property type="entry name" value="arg_catab_AstA"/>
    <property type="match status" value="1"/>
</dbReference>
<name>Q07XY0_SHEFN</name>
<evidence type="ECO:0000256" key="1">
    <source>
        <dbReference type="ARBA" id="ARBA00022503"/>
    </source>
</evidence>
<dbReference type="GO" id="GO:0006527">
    <property type="term" value="P:L-arginine catabolic process"/>
    <property type="evidence" value="ECO:0007669"/>
    <property type="project" value="UniProtKB-UniRule"/>
</dbReference>
<reference evidence="5 6" key="1">
    <citation type="submission" date="2006-08" db="EMBL/GenBank/DDBJ databases">
        <title>Complete sequence of Shewanella frigidimarina NCIMB 400.</title>
        <authorList>
            <consortium name="US DOE Joint Genome Institute"/>
            <person name="Copeland A."/>
            <person name="Lucas S."/>
            <person name="Lapidus A."/>
            <person name="Barry K."/>
            <person name="Detter J.C."/>
            <person name="Glavina del Rio T."/>
            <person name="Hammon N."/>
            <person name="Israni S."/>
            <person name="Dalin E."/>
            <person name="Tice H."/>
            <person name="Pitluck S."/>
            <person name="Fredrickson J.K."/>
            <person name="Kolker E."/>
            <person name="McCuel L.A."/>
            <person name="DiChristina T."/>
            <person name="Nealson K.H."/>
            <person name="Newman D."/>
            <person name="Tiedje J.M."/>
            <person name="Zhou J."/>
            <person name="Romine M.F."/>
            <person name="Culley D.E."/>
            <person name="Serres M."/>
            <person name="Chertkov O."/>
            <person name="Brettin T."/>
            <person name="Bruce D."/>
            <person name="Han C."/>
            <person name="Tapia R."/>
            <person name="Gilna P."/>
            <person name="Schmutz J."/>
            <person name="Larimer F."/>
            <person name="Land M."/>
            <person name="Hauser L."/>
            <person name="Kyrpides N."/>
            <person name="Mikhailova N."/>
            <person name="Richardson P."/>
        </authorList>
    </citation>
    <scope>NUCLEOTIDE SEQUENCE [LARGE SCALE GENOMIC DNA]</scope>
    <source>
        <strain evidence="5 6">NCIMB 400</strain>
    </source>
</reference>
<dbReference type="KEGG" id="sfr:Sfri_3298"/>
<keyword evidence="2 5" id="KW-0808">Transferase</keyword>
<dbReference type="GO" id="GO:0008791">
    <property type="term" value="F:arginine N-succinyltransferase activity"/>
    <property type="evidence" value="ECO:0007669"/>
    <property type="project" value="UniProtKB-UniRule"/>
</dbReference>
<dbReference type="PANTHER" id="PTHR30420">
    <property type="entry name" value="N-SUCCINYLARGININE DIHYDROLASE"/>
    <property type="match status" value="1"/>
</dbReference>
<accession>Q07XY0</accession>
<dbReference type="NCBIfam" id="TIGR03243">
    <property type="entry name" value="arg_catab_AOST"/>
    <property type="match status" value="1"/>
</dbReference>
<evidence type="ECO:0000313" key="6">
    <source>
        <dbReference type="Proteomes" id="UP000000684"/>
    </source>
</evidence>
<keyword evidence="3 5" id="KW-0012">Acyltransferase</keyword>
<dbReference type="PANTHER" id="PTHR30420:SF1">
    <property type="entry name" value="ARGININE N-SUCCINYLTRANSFERASE"/>
    <property type="match status" value="1"/>
</dbReference>
<keyword evidence="1" id="KW-0056">Arginine metabolism</keyword>
<dbReference type="InterPro" id="IPR007041">
    <property type="entry name" value="Arg_succinylTrfase_AstA/AruG"/>
</dbReference>
<keyword evidence="6" id="KW-1185">Reference proteome</keyword>
<dbReference type="HOGENOM" id="CLU_057655_0_0_6"/>